<dbReference type="Gene3D" id="3.30.2130.10">
    <property type="entry name" value="VC0802-like"/>
    <property type="match status" value="1"/>
</dbReference>
<feature type="binding site" evidence="14">
    <location>
        <begin position="172"/>
        <end position="173"/>
    </location>
    <ligand>
        <name>ATP</name>
        <dbReference type="ChEBI" id="CHEBI:30616"/>
    </ligand>
</feature>
<dbReference type="KEGG" id="pdf:CD630DERM_20540"/>
<comment type="function">
    <text evidence="1">Catalyzes the phosphorylation of the beta-carboxyl group of aspartic acid with ATP to yield 4-phospho-L-aspartate, which is involved in the branched biosynthetic pathway leading to the biosynthesis of amino acids threonine, isoleucine and methionine.</text>
</comment>
<dbReference type="NCBIfam" id="TIGR00657">
    <property type="entry name" value="asp_kinases"/>
    <property type="match status" value="1"/>
</dbReference>
<feature type="domain" description="ACT" evidence="17">
    <location>
        <begin position="339"/>
        <end position="397"/>
    </location>
</feature>
<dbReference type="Proteomes" id="UP000411588">
    <property type="component" value="Unassembled WGS sequence"/>
</dbReference>
<dbReference type="Pfam" id="PF00696">
    <property type="entry name" value="AA_kinase"/>
    <property type="match status" value="1"/>
</dbReference>
<dbReference type="EMBL" id="LK932994">
    <property type="protein sequence ID" value="CDT16905.1"/>
    <property type="molecule type" value="Genomic_DNA"/>
</dbReference>
<dbReference type="Proteomes" id="UP000189137">
    <property type="component" value="Unassembled WGS sequence"/>
</dbReference>
<evidence type="ECO:0000256" key="3">
    <source>
        <dbReference type="ARBA" id="ARBA00004986"/>
    </source>
</evidence>
<keyword evidence="11" id="KW-0220">Diaminopimelate biosynthesis</keyword>
<protein>
    <recommendedName>
        <fullName evidence="15">Aspartokinase</fullName>
        <ecNumber evidence="15">2.7.2.4</ecNumber>
    </recommendedName>
</protein>
<dbReference type="GO" id="GO:0009089">
    <property type="term" value="P:lysine biosynthetic process via diaminopimelate"/>
    <property type="evidence" value="ECO:0007669"/>
    <property type="project" value="UniProtKB-UniPathway"/>
</dbReference>
<evidence type="ECO:0000256" key="8">
    <source>
        <dbReference type="ARBA" id="ARBA00022741"/>
    </source>
</evidence>
<evidence type="ECO:0000256" key="7">
    <source>
        <dbReference type="ARBA" id="ARBA00022679"/>
    </source>
</evidence>
<dbReference type="NCBIfam" id="NF005155">
    <property type="entry name" value="PRK06635.1-4"/>
    <property type="match status" value="1"/>
</dbReference>
<keyword evidence="9 15" id="KW-0418">Kinase</keyword>
<evidence type="ECO:0000313" key="27">
    <source>
        <dbReference type="Proteomes" id="UP000189137"/>
    </source>
</evidence>
<dbReference type="CDD" id="cd04891">
    <property type="entry name" value="ACT_AK-LysC-DapG-like_1"/>
    <property type="match status" value="1"/>
</dbReference>
<dbReference type="Pfam" id="PF22468">
    <property type="entry name" value="ACT_9"/>
    <property type="match status" value="1"/>
</dbReference>
<keyword evidence="10 14" id="KW-0067">ATP-binding</keyword>
<dbReference type="EMBL" id="CAADAT010000001">
    <property type="protein sequence ID" value="VFD52636.1"/>
    <property type="molecule type" value="Genomic_DNA"/>
</dbReference>
<evidence type="ECO:0000313" key="21">
    <source>
        <dbReference type="EMBL" id="HBH1544129.1"/>
    </source>
</evidence>
<reference evidence="26 29" key="3">
    <citation type="submission" date="2019-04" db="EMBL/GenBank/DDBJ databases">
        <authorList>
            <consortium name="Pathogen Informatics"/>
        </authorList>
    </citation>
    <scope>NUCLEOTIDE SEQUENCE [LARGE SCALE GENOMIC DNA]</scope>
    <source>
        <strain evidence="25 28">078GUE027</strain>
        <strain evidence="24">Clo34</strain>
        <strain evidence="30">clo34</strain>
        <strain evidence="26">Tl291</strain>
        <strain evidence="29">tl291</strain>
        <strain evidence="23 27">VRECD0157</strain>
    </source>
</reference>
<dbReference type="PANTHER" id="PTHR21499">
    <property type="entry name" value="ASPARTATE KINASE"/>
    <property type="match status" value="1"/>
</dbReference>
<dbReference type="InterPro" id="IPR054352">
    <property type="entry name" value="ACT_Aspartokinase"/>
</dbReference>
<feature type="binding site" evidence="14">
    <location>
        <begin position="7"/>
        <end position="10"/>
    </location>
    <ligand>
        <name>ATP</name>
        <dbReference type="ChEBI" id="CHEBI:30616"/>
    </ligand>
</feature>
<dbReference type="UniPathway" id="UPA00051">
    <property type="reaction ID" value="UER00462"/>
</dbReference>
<dbReference type="EMBL" id="CAADAN010000003">
    <property type="protein sequence ID" value="VFD30500.1"/>
    <property type="molecule type" value="Genomic_DNA"/>
</dbReference>
<feature type="binding site" evidence="14">
    <location>
        <position position="74"/>
    </location>
    <ligand>
        <name>substrate</name>
    </ligand>
</feature>
<proteinExistence type="inferred from homology"/>
<gene>
    <name evidence="19" type="primary">lysC</name>
    <name evidence="23" type="synonym">lysC_2</name>
    <name evidence="20" type="ORF">BN1095_330364</name>
    <name evidence="18" type="ORF">BN1096_630200</name>
    <name evidence="19" type="ORF">BN1097_640062</name>
    <name evidence="21" type="ORF">KRM00_003673</name>
    <name evidence="22" type="ORF">KRQ00_000201</name>
    <name evidence="26" type="ORF">SAMEA1402366_00852</name>
    <name evidence="24" type="ORF">SAMEA1402399_01054</name>
    <name evidence="25" type="ORF">SAMEA1710456_00033</name>
    <name evidence="23" type="ORF">SAMEA3375112_00731</name>
</gene>
<keyword evidence="12" id="KW-0457">Lysine biosynthesis</keyword>
<dbReference type="InterPro" id="IPR001341">
    <property type="entry name" value="Asp_kinase"/>
</dbReference>
<feature type="binding site" evidence="14">
    <location>
        <position position="183"/>
    </location>
    <ligand>
        <name>ATP</name>
        <dbReference type="ChEBI" id="CHEBI:30616"/>
    </ligand>
</feature>
<feature type="binding site" evidence="14">
    <location>
        <position position="178"/>
    </location>
    <ligand>
        <name>ATP</name>
        <dbReference type="ChEBI" id="CHEBI:30616"/>
    </ligand>
</feature>
<dbReference type="InterPro" id="IPR041740">
    <property type="entry name" value="AKii-LysC-BS"/>
</dbReference>
<evidence type="ECO:0000313" key="29">
    <source>
        <dbReference type="Proteomes" id="UP000372533"/>
    </source>
</evidence>
<evidence type="ECO:0000256" key="1">
    <source>
        <dbReference type="ARBA" id="ARBA00003121"/>
    </source>
</evidence>
<dbReference type="PIRSF" id="PIRSF000726">
    <property type="entry name" value="Asp_kin"/>
    <property type="match status" value="1"/>
</dbReference>
<evidence type="ECO:0000256" key="2">
    <source>
        <dbReference type="ARBA" id="ARBA00004766"/>
    </source>
</evidence>
<reference evidence="21" key="4">
    <citation type="submission" date="2021-06" db="EMBL/GenBank/DDBJ databases">
        <authorList>
            <consortium name="NCBI Pathogen Detection Project"/>
        </authorList>
    </citation>
    <scope>NUCLEOTIDE SEQUENCE</scope>
    <source>
        <strain evidence="22">Clostridioides</strain>
        <strain evidence="21">HN1000</strain>
    </source>
</reference>
<dbReference type="Proteomes" id="UP000372533">
    <property type="component" value="Unassembled WGS sequence"/>
</dbReference>
<evidence type="ECO:0000313" key="23">
    <source>
        <dbReference type="EMBL" id="SJR93590.1"/>
    </source>
</evidence>
<keyword evidence="6 16" id="KW-0028">Amino-acid biosynthesis</keyword>
<dbReference type="CDD" id="cd04936">
    <property type="entry name" value="ACT_AKii-LysC-BS-like_2"/>
    <property type="match status" value="1"/>
</dbReference>
<reference evidence="19" key="1">
    <citation type="submission" date="2014-07" db="EMBL/GenBank/DDBJ databases">
        <authorList>
            <person name="Monot Marc"/>
        </authorList>
    </citation>
    <scope>NUCLEOTIDE SEQUENCE</scope>
    <source>
        <strain evidence="20">7032989</strain>
        <strain evidence="19">7032994</strain>
    </source>
</reference>
<dbReference type="GO" id="GO:0005829">
    <property type="term" value="C:cytosol"/>
    <property type="evidence" value="ECO:0007669"/>
    <property type="project" value="TreeGrafter"/>
</dbReference>
<evidence type="ECO:0000256" key="13">
    <source>
        <dbReference type="ARBA" id="ARBA00047872"/>
    </source>
</evidence>
<dbReference type="PANTHER" id="PTHR21499:SF3">
    <property type="entry name" value="ASPARTOKINASE"/>
    <property type="match status" value="1"/>
</dbReference>
<dbReference type="PROSITE" id="PS51671">
    <property type="entry name" value="ACT"/>
    <property type="match status" value="1"/>
</dbReference>
<dbReference type="Proteomes" id="UP000878956">
    <property type="component" value="Unassembled WGS sequence"/>
</dbReference>
<dbReference type="GO" id="GO:0009090">
    <property type="term" value="P:homoserine biosynthetic process"/>
    <property type="evidence" value="ECO:0007669"/>
    <property type="project" value="TreeGrafter"/>
</dbReference>
<evidence type="ECO:0000313" key="26">
    <source>
        <dbReference type="EMBL" id="VHX98103.1"/>
    </source>
</evidence>
<evidence type="ECO:0000313" key="20">
    <source>
        <dbReference type="EMBL" id="CDT16905.1"/>
    </source>
</evidence>
<dbReference type="FunFam" id="3.40.1160.10:FF:000002">
    <property type="entry name" value="Aspartokinase"/>
    <property type="match status" value="1"/>
</dbReference>
<evidence type="ECO:0000313" key="30">
    <source>
        <dbReference type="Proteomes" id="UP000411588"/>
    </source>
</evidence>
<dbReference type="EMBL" id="FUPS01000002">
    <property type="protein sequence ID" value="SJR93590.1"/>
    <property type="molecule type" value="Genomic_DNA"/>
</dbReference>
<dbReference type="EMBL" id="LK932517">
    <property type="protein sequence ID" value="CDS88110.1"/>
    <property type="molecule type" value="Genomic_DNA"/>
</dbReference>
<evidence type="ECO:0000313" key="28">
    <source>
        <dbReference type="Proteomes" id="UP000346772"/>
    </source>
</evidence>
<dbReference type="GO" id="GO:0019877">
    <property type="term" value="P:diaminopimelate biosynthetic process"/>
    <property type="evidence" value="ECO:0007669"/>
    <property type="project" value="UniProtKB-KW"/>
</dbReference>
<dbReference type="Proteomes" id="UP000879542">
    <property type="component" value="Unassembled WGS sequence"/>
</dbReference>
<evidence type="ECO:0000313" key="18">
    <source>
        <dbReference type="EMBL" id="CDS88110.1"/>
    </source>
</evidence>
<dbReference type="InterPro" id="IPR002912">
    <property type="entry name" value="ACT_dom"/>
</dbReference>
<evidence type="ECO:0000259" key="17">
    <source>
        <dbReference type="PROSITE" id="PS51671"/>
    </source>
</evidence>
<name>A0A031W9K4_CLODI</name>
<comment type="similarity">
    <text evidence="5 15">Belongs to the aspartokinase family.</text>
</comment>
<dbReference type="PROSITE" id="PS00324">
    <property type="entry name" value="ASPARTOKINASE"/>
    <property type="match status" value="1"/>
</dbReference>
<reference evidence="21" key="2">
    <citation type="journal article" date="2018" name="Genome Biol.">
        <title>SKESA: strategic k-mer extension for scrupulous assemblies.</title>
        <authorList>
            <person name="Souvorov A."/>
            <person name="Agarwala R."/>
            <person name="Lipman D.J."/>
        </authorList>
    </citation>
    <scope>NUCLEOTIDE SEQUENCE</scope>
    <source>
        <strain evidence="22">Clostridioides</strain>
        <strain evidence="21">HN1000</strain>
    </source>
</reference>
<dbReference type="SUPFAM" id="SSF53633">
    <property type="entry name" value="Carbamate kinase-like"/>
    <property type="match status" value="1"/>
</dbReference>
<evidence type="ECO:0000313" key="22">
    <source>
        <dbReference type="EMBL" id="HBH2618480.1"/>
    </source>
</evidence>
<sequence length="397" mass="43210">MSIIVQKYGGSSVADTEKIKSIAENIIERRKENPQMVIVVSAMGKSTDEYITLAKELSNEPSKRELDALMSTGEMISASLLSIALNALGCKAISYNAYQLNIKTSGLHGKSQIDDINVNRIKNSLDEGNVVIVTGFQGINEDGDVTTLGRGGSDTSAVALAVKLNGKCEIYTDVDGIYFTDPRKYSKASKLDEIEYEEMLELASLGAQVMHSRSIELAQKYGVEIYVGRTCGTEKGTYIRGGKDMKLEDKVITGLATSDDDSSITIKDFKAENISSLFEDIATIGISVDMISQTAPILDKISVSFTVPKEELGECKKIVSKYTDEEHVVIDNNITKFSLVGLGMKNTSGVAAKVFKIFNENGIMIKLITTSEIRITCAINSDDKQVAIEKIAEVFNI</sequence>
<evidence type="ECO:0000256" key="15">
    <source>
        <dbReference type="RuleBase" id="RU003448"/>
    </source>
</evidence>
<evidence type="ECO:0000313" key="24">
    <source>
        <dbReference type="EMBL" id="VFD30500.1"/>
    </source>
</evidence>
<dbReference type="UniPathway" id="UPA00034">
    <property type="reaction ID" value="UER00015"/>
</dbReference>
<dbReference type="AlphaFoldDB" id="A0A031W9K4"/>
<organism evidence="19">
    <name type="scientific">Clostridioides difficile</name>
    <name type="common">Peptoclostridium difficile</name>
    <dbReference type="NCBI Taxonomy" id="1496"/>
    <lineage>
        <taxon>Bacteria</taxon>
        <taxon>Bacillati</taxon>
        <taxon>Bacillota</taxon>
        <taxon>Clostridia</taxon>
        <taxon>Peptostreptococcales</taxon>
        <taxon>Peptostreptococcaceae</taxon>
        <taxon>Clostridioides</taxon>
    </lineage>
</organism>
<dbReference type="NCBIfam" id="NF005154">
    <property type="entry name" value="PRK06635.1-2"/>
    <property type="match status" value="1"/>
</dbReference>
<comment type="pathway">
    <text evidence="3 16">Amino-acid biosynthesis; L-methionine biosynthesis via de novo pathway; L-homoserine from L-aspartate: step 1/3.</text>
</comment>
<evidence type="ECO:0000256" key="11">
    <source>
        <dbReference type="ARBA" id="ARBA00022915"/>
    </source>
</evidence>
<accession>A0A031W9K4</accession>
<dbReference type="EMBL" id="DAEQIJ010000001">
    <property type="protein sequence ID" value="HBH2618480.1"/>
    <property type="molecule type" value="Genomic_DNA"/>
</dbReference>
<dbReference type="EMBL" id="CAAJVP010000003">
    <property type="protein sequence ID" value="VHX98103.1"/>
    <property type="molecule type" value="Genomic_DNA"/>
</dbReference>
<evidence type="ECO:0000313" key="19">
    <source>
        <dbReference type="EMBL" id="CDS88235.1"/>
    </source>
</evidence>
<dbReference type="EMBL" id="DAEPXK010000061">
    <property type="protein sequence ID" value="HBH1544129.1"/>
    <property type="molecule type" value="Genomic_DNA"/>
</dbReference>
<keyword evidence="7 15" id="KW-0808">Transferase</keyword>
<dbReference type="Gene3D" id="3.40.1160.10">
    <property type="entry name" value="Acetylglutamate kinase-like"/>
    <property type="match status" value="1"/>
</dbReference>
<evidence type="ECO:0000256" key="4">
    <source>
        <dbReference type="ARBA" id="ARBA00005139"/>
    </source>
</evidence>
<dbReference type="GO" id="GO:0005524">
    <property type="term" value="F:ATP binding"/>
    <property type="evidence" value="ECO:0007669"/>
    <property type="project" value="UniProtKB-KW"/>
</dbReference>
<dbReference type="PATRIC" id="fig|1496.1372.peg.3841"/>
<evidence type="ECO:0000313" key="25">
    <source>
        <dbReference type="EMBL" id="VFD52636.1"/>
    </source>
</evidence>
<feature type="binding site" evidence="14">
    <location>
        <position position="47"/>
    </location>
    <ligand>
        <name>substrate</name>
    </ligand>
</feature>
<dbReference type="EMBL" id="LK932403">
    <property type="protein sequence ID" value="CDS88235.1"/>
    <property type="molecule type" value="Genomic_DNA"/>
</dbReference>
<evidence type="ECO:0000256" key="14">
    <source>
        <dbReference type="PIRSR" id="PIRSR000726-1"/>
    </source>
</evidence>
<comment type="pathway">
    <text evidence="4 16">Amino-acid biosynthesis; L-threonine biosynthesis; L-threonine from L-aspartate: step 1/5.</text>
</comment>
<dbReference type="EC" id="2.7.2.4" evidence="15"/>
<dbReference type="Proteomes" id="UP000346772">
    <property type="component" value="Unassembled WGS sequence"/>
</dbReference>
<dbReference type="GO" id="GO:0004072">
    <property type="term" value="F:aspartate kinase activity"/>
    <property type="evidence" value="ECO:0007669"/>
    <property type="project" value="UniProtKB-EC"/>
</dbReference>
<dbReference type="InterPro" id="IPR045865">
    <property type="entry name" value="ACT-like_dom_sf"/>
</dbReference>
<dbReference type="CDD" id="cd04261">
    <property type="entry name" value="AAK_AKii-LysC-BS"/>
    <property type="match status" value="1"/>
</dbReference>
<evidence type="ECO:0000256" key="16">
    <source>
        <dbReference type="RuleBase" id="RU004249"/>
    </source>
</evidence>
<dbReference type="UniPathway" id="UPA00050">
    <property type="reaction ID" value="UER00461"/>
</dbReference>
<comment type="catalytic activity">
    <reaction evidence="13 15">
        <text>L-aspartate + ATP = 4-phospho-L-aspartate + ADP</text>
        <dbReference type="Rhea" id="RHEA:23776"/>
        <dbReference type="ChEBI" id="CHEBI:29991"/>
        <dbReference type="ChEBI" id="CHEBI:30616"/>
        <dbReference type="ChEBI" id="CHEBI:57535"/>
        <dbReference type="ChEBI" id="CHEBI:456216"/>
        <dbReference type="EC" id="2.7.2.4"/>
    </reaction>
</comment>
<dbReference type="SUPFAM" id="SSF55021">
    <property type="entry name" value="ACT-like"/>
    <property type="match status" value="2"/>
</dbReference>
<dbReference type="InterPro" id="IPR001048">
    <property type="entry name" value="Asp/Glu/Uridylate_kinase"/>
</dbReference>
<dbReference type="InterPro" id="IPR018042">
    <property type="entry name" value="Aspartate_kinase_CS"/>
</dbReference>
<dbReference type="InterPro" id="IPR005260">
    <property type="entry name" value="Asp_kin_monofn"/>
</dbReference>
<dbReference type="RefSeq" id="WP_003424287.1">
    <property type="nucleotide sequence ID" value="NZ_AP025558.1"/>
</dbReference>
<dbReference type="OMA" id="DNINIMM"/>
<dbReference type="GO" id="GO:0009088">
    <property type="term" value="P:threonine biosynthetic process"/>
    <property type="evidence" value="ECO:0007669"/>
    <property type="project" value="UniProtKB-UniPathway"/>
</dbReference>
<evidence type="ECO:0000256" key="6">
    <source>
        <dbReference type="ARBA" id="ARBA00022605"/>
    </source>
</evidence>
<dbReference type="InterPro" id="IPR036393">
    <property type="entry name" value="AceGlu_kinase-like_sf"/>
</dbReference>
<evidence type="ECO:0000256" key="9">
    <source>
        <dbReference type="ARBA" id="ARBA00022777"/>
    </source>
</evidence>
<evidence type="ECO:0000256" key="10">
    <source>
        <dbReference type="ARBA" id="ARBA00022840"/>
    </source>
</evidence>
<comment type="pathway">
    <text evidence="2 16">Amino-acid biosynthesis; L-lysine biosynthesis via DAP pathway; (S)-tetrahydrodipicolinate from L-aspartate: step 1/4.</text>
</comment>
<keyword evidence="8 14" id="KW-0547">Nucleotide-binding</keyword>
<evidence type="ECO:0000256" key="5">
    <source>
        <dbReference type="ARBA" id="ARBA00010122"/>
    </source>
</evidence>
<evidence type="ECO:0000256" key="12">
    <source>
        <dbReference type="ARBA" id="ARBA00023154"/>
    </source>
</evidence>